<dbReference type="InterPro" id="IPR024747">
    <property type="entry name" value="Pyridox_Oxase-rel"/>
</dbReference>
<proteinExistence type="predicted"/>
<reference evidence="2 3" key="1">
    <citation type="submission" date="2017-04" db="EMBL/GenBank/DDBJ databases">
        <authorList>
            <person name="Afonso C.L."/>
            <person name="Miller P.J."/>
            <person name="Scott M.A."/>
            <person name="Spackman E."/>
            <person name="Goraichik I."/>
            <person name="Dimitrov K.M."/>
            <person name="Suarez D.L."/>
            <person name="Swayne D.E."/>
        </authorList>
    </citation>
    <scope>NUCLEOTIDE SEQUENCE [LARGE SCALE GENOMIC DNA]</scope>
    <source>
        <strain evidence="2 3">KR-140</strain>
    </source>
</reference>
<dbReference type="AlphaFoldDB" id="A0A1W1UQK3"/>
<gene>
    <name evidence="2" type="ORF">SAMN00790413_04366</name>
</gene>
<accession>A0A1W1UQK3</accession>
<dbReference type="PANTHER" id="PTHR34071">
    <property type="entry name" value="5-NITROIMIDAZOLE ANTIBIOTICS RESISTANCE PROTEIN, NIMA-FAMILY-RELATED PROTEIN-RELATED"/>
    <property type="match status" value="1"/>
</dbReference>
<feature type="region of interest" description="Disordered" evidence="1">
    <location>
        <begin position="163"/>
        <end position="190"/>
    </location>
</feature>
<name>A0A1W1UQK3_9DEIO</name>
<protein>
    <recommendedName>
        <fullName evidence="4">Nitroimidazol reductase NimA, pyridoxamine 5'-phosphate oxidase superfamily</fullName>
    </recommendedName>
</protein>
<dbReference type="Proteomes" id="UP000192582">
    <property type="component" value="Unassembled WGS sequence"/>
</dbReference>
<dbReference type="EMBL" id="FWWU01000006">
    <property type="protein sequence ID" value="SMB83336.1"/>
    <property type="molecule type" value="Genomic_DNA"/>
</dbReference>
<organism evidence="2 3">
    <name type="scientific">Deinococcus hopiensis KR-140</name>
    <dbReference type="NCBI Taxonomy" id="695939"/>
    <lineage>
        <taxon>Bacteria</taxon>
        <taxon>Thermotogati</taxon>
        <taxon>Deinococcota</taxon>
        <taxon>Deinococci</taxon>
        <taxon>Deinococcales</taxon>
        <taxon>Deinococcaceae</taxon>
        <taxon>Deinococcus</taxon>
    </lineage>
</organism>
<evidence type="ECO:0000256" key="1">
    <source>
        <dbReference type="SAM" id="MobiDB-lite"/>
    </source>
</evidence>
<keyword evidence="3" id="KW-1185">Reference proteome</keyword>
<dbReference type="InterPro" id="IPR012349">
    <property type="entry name" value="Split_barrel_FMN-bd"/>
</dbReference>
<evidence type="ECO:0000313" key="3">
    <source>
        <dbReference type="Proteomes" id="UP000192582"/>
    </source>
</evidence>
<dbReference type="PANTHER" id="PTHR34071:SF2">
    <property type="entry name" value="FLAVIN-NUCLEOTIDE-BINDING PROTEIN"/>
    <property type="match status" value="1"/>
</dbReference>
<sequence length="190" mass="21646">MTDAATPRGQLKRQDKAMTHEDAGAFLAAAFCGRTGTLGPDGYPYVVPNLFTWHAGQIYLHTSRHEGHFLKNVRFHDQVSFEVDEPGEVYPYGHVECDTSVSYRSVIVFGRIRIVEDVEEKVRFYRAFMTKYAPQDSWGREKDALPRVNGTVVYAIRPETITGKQGHLPGPSERWPARNDTYSPGWQKRK</sequence>
<dbReference type="OrthoDB" id="9794935at2"/>
<dbReference type="RefSeq" id="WP_084046455.1">
    <property type="nucleotide sequence ID" value="NZ_FWWU01000006.1"/>
</dbReference>
<dbReference type="SUPFAM" id="SSF50475">
    <property type="entry name" value="FMN-binding split barrel"/>
    <property type="match status" value="1"/>
</dbReference>
<dbReference type="Gene3D" id="2.30.110.10">
    <property type="entry name" value="Electron Transport, Fmn-binding Protein, Chain A"/>
    <property type="match status" value="1"/>
</dbReference>
<dbReference type="Pfam" id="PF12900">
    <property type="entry name" value="Pyridox_ox_2"/>
    <property type="match status" value="1"/>
</dbReference>
<evidence type="ECO:0008006" key="4">
    <source>
        <dbReference type="Google" id="ProtNLM"/>
    </source>
</evidence>
<evidence type="ECO:0000313" key="2">
    <source>
        <dbReference type="EMBL" id="SMB83336.1"/>
    </source>
</evidence>